<proteinExistence type="predicted"/>
<dbReference type="PROSITE" id="PS50887">
    <property type="entry name" value="GGDEF"/>
    <property type="match status" value="1"/>
</dbReference>
<dbReference type="Gene3D" id="3.30.70.270">
    <property type="match status" value="1"/>
</dbReference>
<dbReference type="InterPro" id="IPR052155">
    <property type="entry name" value="Biofilm_reg_signaling"/>
</dbReference>
<protein>
    <submittedName>
        <fullName evidence="4">EAL domain-containing protein</fullName>
    </submittedName>
</protein>
<keyword evidence="5" id="KW-1185">Reference proteome</keyword>
<evidence type="ECO:0000256" key="1">
    <source>
        <dbReference type="SAM" id="Phobius"/>
    </source>
</evidence>
<dbReference type="Gene3D" id="3.20.20.450">
    <property type="entry name" value="EAL domain"/>
    <property type="match status" value="1"/>
</dbReference>
<dbReference type="EMBL" id="JAHKKG010000004">
    <property type="protein sequence ID" value="MBU2664822.1"/>
    <property type="molecule type" value="Genomic_DNA"/>
</dbReference>
<dbReference type="PROSITE" id="PS51257">
    <property type="entry name" value="PROKAR_LIPOPROTEIN"/>
    <property type="match status" value="1"/>
</dbReference>
<dbReference type="SMART" id="SM00052">
    <property type="entry name" value="EAL"/>
    <property type="match status" value="1"/>
</dbReference>
<dbReference type="RefSeq" id="WP_215787772.1">
    <property type="nucleotide sequence ID" value="NZ_JAHKKG010000004.1"/>
</dbReference>
<sequence>MRVRIWALWPVAGTLACLAYVALPTENEHVLLSAGVGALAVVLAFTGIRRNRPVRRGAWLTFTLGLAACVAGDLGVAANQFALGYQPFPSWADGCYLIGYVLLTAALFALTRHRRGLDWTRFLDMAIIATGLGLVYWVLVVVPVALDAEPSLAYVVTLGYPTAAVLLFAAVVPLIVRPGPRTPSLWLLTAGSTVCLAASAFYSLAPSLTPLAARLVSGGFLFTYLCFAGAALHPTAHNPLPRPSAERFGPARLVLLTGSTLLAPTVLITEGVHRHGHVDWLAASIGSILLFLLVMARLSGFVTTVQHQSGQLETLAMTDGLTGLANRRRFSDLLTATVDGRSMHLLMLDLDGFKAVNDRLGHGIGDRLLQVIADRLASVLRHTDLVARLGGDEFAVVISDVTDEEVDAIAERVTSAVRRPVEIGEHHVAVGTSVGVASGASISDAYEVLRRADVAMYASKRAGAGRHHWYSADLDDQAGDEGRLIDDLRTALDTGQLRVAYQPIVTLPDGALVAVEALIRWHHPERGPISPAVFIPLAEQTGIIHEVGAWVLRTACAQAGAWRASSVDVAPRRVSVNVSARQLADPGFAELVASVLTETGLFPYELVVEVTETAVFGGGQAVRTVKRLHELGVRIALDDFGTGHSSLGLLQTVPVDILKVDKSFVDHITTEGRQAVIASALIQVSQGLGLEAVAEGVETADQADELYRLGYRLAQGYLFGRPVEADEVLPARGSLR</sequence>
<comment type="caution">
    <text evidence="4">The sequence shown here is derived from an EMBL/GenBank/DDBJ whole genome shotgun (WGS) entry which is preliminary data.</text>
</comment>
<dbReference type="Pfam" id="PF00563">
    <property type="entry name" value="EAL"/>
    <property type="match status" value="1"/>
</dbReference>
<dbReference type="Pfam" id="PF00990">
    <property type="entry name" value="GGDEF"/>
    <property type="match status" value="1"/>
</dbReference>
<dbReference type="InterPro" id="IPR001633">
    <property type="entry name" value="EAL_dom"/>
</dbReference>
<feature type="domain" description="EAL" evidence="2">
    <location>
        <begin position="481"/>
        <end position="736"/>
    </location>
</feature>
<dbReference type="InterPro" id="IPR043128">
    <property type="entry name" value="Rev_trsase/Diguanyl_cyclase"/>
</dbReference>
<dbReference type="CDD" id="cd01949">
    <property type="entry name" value="GGDEF"/>
    <property type="match status" value="1"/>
</dbReference>
<keyword evidence="1" id="KW-0812">Transmembrane</keyword>
<feature type="domain" description="GGDEF" evidence="3">
    <location>
        <begin position="341"/>
        <end position="474"/>
    </location>
</feature>
<organism evidence="4 5">
    <name type="scientific">Paractinoplanes bogorensis</name>
    <dbReference type="NCBI Taxonomy" id="1610840"/>
    <lineage>
        <taxon>Bacteria</taxon>
        <taxon>Bacillati</taxon>
        <taxon>Actinomycetota</taxon>
        <taxon>Actinomycetes</taxon>
        <taxon>Micromonosporales</taxon>
        <taxon>Micromonosporaceae</taxon>
        <taxon>Paractinoplanes</taxon>
    </lineage>
</organism>
<dbReference type="NCBIfam" id="TIGR00254">
    <property type="entry name" value="GGDEF"/>
    <property type="match status" value="1"/>
</dbReference>
<evidence type="ECO:0000259" key="2">
    <source>
        <dbReference type="PROSITE" id="PS50883"/>
    </source>
</evidence>
<dbReference type="PANTHER" id="PTHR44757:SF2">
    <property type="entry name" value="BIOFILM ARCHITECTURE MAINTENANCE PROTEIN MBAA"/>
    <property type="match status" value="1"/>
</dbReference>
<dbReference type="SUPFAM" id="SSF55073">
    <property type="entry name" value="Nucleotide cyclase"/>
    <property type="match status" value="1"/>
</dbReference>
<feature type="transmembrane region" description="Helical" evidence="1">
    <location>
        <begin position="90"/>
        <end position="110"/>
    </location>
</feature>
<evidence type="ECO:0000313" key="4">
    <source>
        <dbReference type="EMBL" id="MBU2664822.1"/>
    </source>
</evidence>
<evidence type="ECO:0000259" key="3">
    <source>
        <dbReference type="PROSITE" id="PS50887"/>
    </source>
</evidence>
<dbReference type="CDD" id="cd01948">
    <property type="entry name" value="EAL"/>
    <property type="match status" value="1"/>
</dbReference>
<dbReference type="InterPro" id="IPR000160">
    <property type="entry name" value="GGDEF_dom"/>
</dbReference>
<feature type="transmembrane region" description="Helical" evidence="1">
    <location>
        <begin position="185"/>
        <end position="205"/>
    </location>
</feature>
<reference evidence="4 5" key="1">
    <citation type="submission" date="2021-06" db="EMBL/GenBank/DDBJ databases">
        <title>Actinoplanes lichenicola sp. nov., and Actinoplanes ovalisporus sp. nov., isolated from lichen in Thailand.</title>
        <authorList>
            <person name="Saeng-In P."/>
            <person name="Kanchanasin P."/>
            <person name="Yuki M."/>
            <person name="Kudo T."/>
            <person name="Ohkuma M."/>
            <person name="Phongsopitanun W."/>
            <person name="Tanasupawat S."/>
        </authorList>
    </citation>
    <scope>NUCLEOTIDE SEQUENCE [LARGE SCALE GENOMIC DNA]</scope>
    <source>
        <strain evidence="4 5">NBRC 110975</strain>
    </source>
</reference>
<dbReference type="PROSITE" id="PS50883">
    <property type="entry name" value="EAL"/>
    <property type="match status" value="1"/>
</dbReference>
<dbReference type="InterPro" id="IPR029787">
    <property type="entry name" value="Nucleotide_cyclase"/>
</dbReference>
<feature type="transmembrane region" description="Helical" evidence="1">
    <location>
        <begin position="29"/>
        <end position="46"/>
    </location>
</feature>
<name>A0ABS5YN06_9ACTN</name>
<dbReference type="Proteomes" id="UP001519654">
    <property type="component" value="Unassembled WGS sequence"/>
</dbReference>
<keyword evidence="1" id="KW-1133">Transmembrane helix</keyword>
<dbReference type="SUPFAM" id="SSF141868">
    <property type="entry name" value="EAL domain-like"/>
    <property type="match status" value="1"/>
</dbReference>
<feature type="transmembrane region" description="Helical" evidence="1">
    <location>
        <begin position="211"/>
        <end position="232"/>
    </location>
</feature>
<evidence type="ECO:0000313" key="5">
    <source>
        <dbReference type="Proteomes" id="UP001519654"/>
    </source>
</evidence>
<dbReference type="PANTHER" id="PTHR44757">
    <property type="entry name" value="DIGUANYLATE CYCLASE DGCP"/>
    <property type="match status" value="1"/>
</dbReference>
<feature type="transmembrane region" description="Helical" evidence="1">
    <location>
        <begin position="152"/>
        <end position="176"/>
    </location>
</feature>
<feature type="transmembrane region" description="Helical" evidence="1">
    <location>
        <begin position="58"/>
        <end position="78"/>
    </location>
</feature>
<keyword evidence="1" id="KW-0472">Membrane</keyword>
<feature type="transmembrane region" description="Helical" evidence="1">
    <location>
        <begin position="122"/>
        <end position="146"/>
    </location>
</feature>
<gene>
    <name evidence="4" type="ORF">KOI35_15070</name>
</gene>
<feature type="transmembrane region" description="Helical" evidence="1">
    <location>
        <begin position="278"/>
        <end position="298"/>
    </location>
</feature>
<dbReference type="InterPro" id="IPR035919">
    <property type="entry name" value="EAL_sf"/>
</dbReference>
<dbReference type="SMART" id="SM00267">
    <property type="entry name" value="GGDEF"/>
    <property type="match status" value="1"/>
</dbReference>
<accession>A0ABS5YN06</accession>